<dbReference type="CTD" id="34652"/>
<protein>
    <submittedName>
        <fullName evidence="4">Uncharacterized protein vir-1 isoform X1</fullName>
    </submittedName>
</protein>
<evidence type="ECO:0000313" key="4">
    <source>
        <dbReference type="RefSeq" id="XP_016941753.1"/>
    </source>
</evidence>
<proteinExistence type="predicted"/>
<feature type="compositionally biased region" description="Basic and acidic residues" evidence="1">
    <location>
        <begin position="214"/>
        <end position="235"/>
    </location>
</feature>
<keyword evidence="2" id="KW-0732">Signal</keyword>
<name>A0AB39ZRY1_DROSZ</name>
<feature type="region of interest" description="Disordered" evidence="1">
    <location>
        <begin position="93"/>
        <end position="132"/>
    </location>
</feature>
<evidence type="ECO:0000256" key="1">
    <source>
        <dbReference type="SAM" id="MobiDB-lite"/>
    </source>
</evidence>
<organism evidence="3 4">
    <name type="scientific">Drosophila suzukii</name>
    <name type="common">Spotted-wing drosophila fruit fly</name>
    <dbReference type="NCBI Taxonomy" id="28584"/>
    <lineage>
        <taxon>Eukaryota</taxon>
        <taxon>Metazoa</taxon>
        <taxon>Ecdysozoa</taxon>
        <taxon>Arthropoda</taxon>
        <taxon>Hexapoda</taxon>
        <taxon>Insecta</taxon>
        <taxon>Pterygota</taxon>
        <taxon>Neoptera</taxon>
        <taxon>Endopterygota</taxon>
        <taxon>Diptera</taxon>
        <taxon>Brachycera</taxon>
        <taxon>Muscomorpha</taxon>
        <taxon>Ephydroidea</taxon>
        <taxon>Drosophilidae</taxon>
        <taxon>Drosophila</taxon>
        <taxon>Sophophora</taxon>
    </lineage>
</organism>
<accession>A0AB39ZRY1</accession>
<feature type="chain" id="PRO_5044241747" evidence="2">
    <location>
        <begin position="20"/>
        <end position="235"/>
    </location>
</feature>
<dbReference type="RefSeq" id="XP_016941753.1">
    <property type="nucleotide sequence ID" value="XM_017086264.4"/>
</dbReference>
<dbReference type="Proteomes" id="UP001652628">
    <property type="component" value="Chromosome 2L"/>
</dbReference>
<feature type="region of interest" description="Disordered" evidence="1">
    <location>
        <begin position="175"/>
        <end position="235"/>
    </location>
</feature>
<reference evidence="3" key="1">
    <citation type="submission" date="2025-05" db="UniProtKB">
        <authorList>
            <consortium name="RefSeq"/>
        </authorList>
    </citation>
    <scope>NUCLEOTIDE SEQUENCE [LARGE SCALE GENOMIC DNA]</scope>
</reference>
<sequence>MKLLLGVLVTVLALSGVFTLPARNDPQDDAEVIKVPSRPQPESDFHNFRGVIDTGSGYPFLQPNPSSFNLGFFDSFDDLFRRLRTRLWPVVGSESGEDGATLKGDSDDSGDDSGSGFSFGLRPLIPLDPKNANTTSTVKVVDGHKVEINETVYGDSNSVFKVRLVNVRPLESGEEVAQGVHTSGGDFKPAEAPSTSAPSTKVGEFDDEEDEDDRREPLEKQPQDNEVRDIDEPKV</sequence>
<keyword evidence="3" id="KW-1185">Reference proteome</keyword>
<dbReference type="GeneID" id="108018691"/>
<dbReference type="AlphaFoldDB" id="A0AB39ZRY1"/>
<reference evidence="4" key="2">
    <citation type="submission" date="2025-08" db="UniProtKB">
        <authorList>
            <consortium name="RefSeq"/>
        </authorList>
    </citation>
    <scope>IDENTIFICATION</scope>
</reference>
<gene>
    <name evidence="4" type="primary">vir-1</name>
</gene>
<evidence type="ECO:0000313" key="3">
    <source>
        <dbReference type="Proteomes" id="UP001652628"/>
    </source>
</evidence>
<evidence type="ECO:0000256" key="2">
    <source>
        <dbReference type="SAM" id="SignalP"/>
    </source>
</evidence>
<feature type="signal peptide" evidence="2">
    <location>
        <begin position="1"/>
        <end position="19"/>
    </location>
</feature>